<dbReference type="PROSITE" id="PS50975">
    <property type="entry name" value="ATP_GRASP"/>
    <property type="match status" value="1"/>
</dbReference>
<protein>
    <submittedName>
        <fullName evidence="6">ATP-grasp domain-containing protein</fullName>
    </submittedName>
</protein>
<comment type="caution">
    <text evidence="6">The sequence shown here is derived from an EMBL/GenBank/DDBJ whole genome shotgun (WGS) entry which is preliminary data.</text>
</comment>
<evidence type="ECO:0000256" key="3">
    <source>
        <dbReference type="ARBA" id="ARBA00022840"/>
    </source>
</evidence>
<dbReference type="EMBL" id="RIBZ01000537">
    <property type="protein sequence ID" value="RNG11861.1"/>
    <property type="molecule type" value="Genomic_DNA"/>
</dbReference>
<proteinExistence type="predicted"/>
<keyword evidence="1" id="KW-0436">Ligase</keyword>
<feature type="domain" description="ATP-grasp" evidence="5">
    <location>
        <begin position="122"/>
        <end position="312"/>
    </location>
</feature>
<dbReference type="PANTHER" id="PTHR43585:SF2">
    <property type="entry name" value="ATP-GRASP ENZYME FSQD"/>
    <property type="match status" value="1"/>
</dbReference>
<dbReference type="GO" id="GO:0016874">
    <property type="term" value="F:ligase activity"/>
    <property type="evidence" value="ECO:0007669"/>
    <property type="project" value="UniProtKB-KW"/>
</dbReference>
<gene>
    <name evidence="6" type="ORF">EEJ42_32470</name>
</gene>
<dbReference type="RefSeq" id="WP_123105509.1">
    <property type="nucleotide sequence ID" value="NZ_RIBZ01000537.1"/>
</dbReference>
<keyword evidence="2 4" id="KW-0547">Nucleotide-binding</keyword>
<keyword evidence="7" id="KW-1185">Reference proteome</keyword>
<dbReference type="AlphaFoldDB" id="A0A3M8V6D6"/>
<dbReference type="Gene3D" id="3.30.1490.20">
    <property type="entry name" value="ATP-grasp fold, A domain"/>
    <property type="match status" value="1"/>
</dbReference>
<evidence type="ECO:0000313" key="6">
    <source>
        <dbReference type="EMBL" id="RNG11861.1"/>
    </source>
</evidence>
<dbReference type="Gene3D" id="3.40.50.20">
    <property type="match status" value="1"/>
</dbReference>
<accession>A0A3M8V6D6</accession>
<evidence type="ECO:0000256" key="4">
    <source>
        <dbReference type="PROSITE-ProRule" id="PRU00409"/>
    </source>
</evidence>
<reference evidence="6 7" key="1">
    <citation type="submission" date="2018-11" db="EMBL/GenBank/DDBJ databases">
        <title>The Potential of Streptomyces as Biocontrol Agents against the Tomato grey mould, Botrytis cinerea (Gray mold) Frontiers in Microbiology.</title>
        <authorList>
            <person name="Li D."/>
        </authorList>
    </citation>
    <scope>NUCLEOTIDE SEQUENCE [LARGE SCALE GENOMIC DNA]</scope>
    <source>
        <strain evidence="6 7">NEAU-LD23</strain>
    </source>
</reference>
<organism evidence="6 7">
    <name type="scientific">Streptomyces botrytidirepellens</name>
    <dbReference type="NCBI Taxonomy" id="2486417"/>
    <lineage>
        <taxon>Bacteria</taxon>
        <taxon>Bacillati</taxon>
        <taxon>Actinomycetota</taxon>
        <taxon>Actinomycetes</taxon>
        <taxon>Kitasatosporales</taxon>
        <taxon>Streptomycetaceae</taxon>
        <taxon>Streptomyces</taxon>
    </lineage>
</organism>
<evidence type="ECO:0000259" key="5">
    <source>
        <dbReference type="PROSITE" id="PS50975"/>
    </source>
</evidence>
<dbReference type="Proteomes" id="UP000275401">
    <property type="component" value="Unassembled WGS sequence"/>
</dbReference>
<dbReference type="InterPro" id="IPR013815">
    <property type="entry name" value="ATP_grasp_subdomain_1"/>
</dbReference>
<dbReference type="Gene3D" id="3.30.470.20">
    <property type="entry name" value="ATP-grasp fold, B domain"/>
    <property type="match status" value="1"/>
</dbReference>
<sequence>MHLLALNPTDSVTEGFLPAAARLGLAVTLLTDQPEAHERAYARHADLGGQLPATLDVAPCDVRDFREVISRIAAAPDGRRPRAVFTNSDHLQTQAALAAAYFDLPGKDWRVALRTKNKAELRRALAAAGADTIWSTELGTGDDPSALADLDAPFPCVVKPREGVASEDVVLVADAAELVRTCRDIRAHRPDAALVVEEYLHGELRTLETLGDGRTLHVLGAFRTDVSPPPHFIEERLHLLPAPPPQPHTGQVLAQLRALGVGFGACHTEYVVQGDRARLIEVNYRAIGDQCDLVLAELLGIPLFEHILRTHLGEPLPPDLGARTDGRVRMEYVTADRPGRLVAAPAASVTERDGVRLDYRPLREIGEEHPLYRTNRDFLGVLRATGTDQGRIDAAVTEFLAAHRWEIAS</sequence>
<dbReference type="PANTHER" id="PTHR43585">
    <property type="entry name" value="FUMIPYRROLE BIOSYNTHESIS PROTEIN C"/>
    <property type="match status" value="1"/>
</dbReference>
<evidence type="ECO:0000256" key="2">
    <source>
        <dbReference type="ARBA" id="ARBA00022741"/>
    </source>
</evidence>
<evidence type="ECO:0000256" key="1">
    <source>
        <dbReference type="ARBA" id="ARBA00022598"/>
    </source>
</evidence>
<dbReference type="Pfam" id="PF13535">
    <property type="entry name" value="ATP-grasp_4"/>
    <property type="match status" value="1"/>
</dbReference>
<dbReference type="InterPro" id="IPR052032">
    <property type="entry name" value="ATP-dep_AA_Ligase"/>
</dbReference>
<dbReference type="InterPro" id="IPR011761">
    <property type="entry name" value="ATP-grasp"/>
</dbReference>
<keyword evidence="3 4" id="KW-0067">ATP-binding</keyword>
<dbReference type="SUPFAM" id="SSF56059">
    <property type="entry name" value="Glutathione synthetase ATP-binding domain-like"/>
    <property type="match status" value="1"/>
</dbReference>
<name>A0A3M8V6D6_9ACTN</name>
<dbReference type="GO" id="GO:0005524">
    <property type="term" value="F:ATP binding"/>
    <property type="evidence" value="ECO:0007669"/>
    <property type="project" value="UniProtKB-UniRule"/>
</dbReference>
<evidence type="ECO:0000313" key="7">
    <source>
        <dbReference type="Proteomes" id="UP000275401"/>
    </source>
</evidence>
<dbReference type="GO" id="GO:0046872">
    <property type="term" value="F:metal ion binding"/>
    <property type="evidence" value="ECO:0007669"/>
    <property type="project" value="InterPro"/>
</dbReference>